<feature type="transmembrane region" description="Helical" evidence="7">
    <location>
        <begin position="213"/>
        <end position="233"/>
    </location>
</feature>
<dbReference type="PROSITE" id="PS50850">
    <property type="entry name" value="MFS"/>
    <property type="match status" value="1"/>
</dbReference>
<dbReference type="Pfam" id="PF07690">
    <property type="entry name" value="MFS_1"/>
    <property type="match status" value="1"/>
</dbReference>
<keyword evidence="5 7" id="KW-1133">Transmembrane helix</keyword>
<keyword evidence="3" id="KW-1003">Cell membrane</keyword>
<evidence type="ECO:0000256" key="2">
    <source>
        <dbReference type="ARBA" id="ARBA00022448"/>
    </source>
</evidence>
<dbReference type="InterPro" id="IPR011701">
    <property type="entry name" value="MFS"/>
</dbReference>
<feature type="transmembrane region" description="Helical" evidence="7">
    <location>
        <begin position="18"/>
        <end position="39"/>
    </location>
</feature>
<sequence>MLNTELTPRHTLSRRTGYAVAATLIGVALFASGVPSALYGTYQQLWGFSPLVLTLVYATYAFGVLTTLVLAGRLSDAAGRRPVLLGALIGLMAATVLFVLADSVTWLFVARALQGLTTGALISTASAALLELHRTRDARAVSLANGVASTVGTGLGVLVSGALVELLPAARITPYVVLFALLAIGFVAVWRMPEPVATRSRPRLTPQLPRVPAAIRSPFVLAALGAVSSWSIAGLFLSLGSHLSAELFHTTNHLAAGVGIFALTGSAAVAQLIFRRTAPWSGAAFGSLALAIGMALLVVAAATDSAIWYLAGTVIGGSGFGVAFLGGLRALTAVIPAEHRAAVMSAFYIVAYAAISLPAIAGGTVAGFVGVRPTFEIFGSAAAIVALIVAYLATRTRPQPSHQPVPHAAPATC</sequence>
<dbReference type="PANTHER" id="PTHR23517">
    <property type="entry name" value="RESISTANCE PROTEIN MDTM, PUTATIVE-RELATED-RELATED"/>
    <property type="match status" value="1"/>
</dbReference>
<evidence type="ECO:0000313" key="10">
    <source>
        <dbReference type="Proteomes" id="UP000305836"/>
    </source>
</evidence>
<evidence type="ECO:0000256" key="7">
    <source>
        <dbReference type="SAM" id="Phobius"/>
    </source>
</evidence>
<feature type="transmembrane region" description="Helical" evidence="7">
    <location>
        <begin position="172"/>
        <end position="192"/>
    </location>
</feature>
<evidence type="ECO:0000256" key="3">
    <source>
        <dbReference type="ARBA" id="ARBA00022475"/>
    </source>
</evidence>
<feature type="transmembrane region" description="Helical" evidence="7">
    <location>
        <begin position="253"/>
        <end position="274"/>
    </location>
</feature>
<evidence type="ECO:0000256" key="1">
    <source>
        <dbReference type="ARBA" id="ARBA00004651"/>
    </source>
</evidence>
<dbReference type="SUPFAM" id="SSF103473">
    <property type="entry name" value="MFS general substrate transporter"/>
    <property type="match status" value="1"/>
</dbReference>
<name>A0A4V5UZ59_9ACTN</name>
<evidence type="ECO:0000256" key="6">
    <source>
        <dbReference type="ARBA" id="ARBA00023136"/>
    </source>
</evidence>
<feature type="transmembrane region" description="Helical" evidence="7">
    <location>
        <begin position="349"/>
        <end position="371"/>
    </location>
</feature>
<dbReference type="PANTHER" id="PTHR23517:SF13">
    <property type="entry name" value="MAJOR FACILITATOR SUPERFAMILY MFS_1"/>
    <property type="match status" value="1"/>
</dbReference>
<keyword evidence="4 7" id="KW-0812">Transmembrane</keyword>
<dbReference type="InterPro" id="IPR020846">
    <property type="entry name" value="MFS_dom"/>
</dbReference>
<proteinExistence type="predicted"/>
<feature type="transmembrane region" description="Helical" evidence="7">
    <location>
        <begin position="307"/>
        <end position="328"/>
    </location>
</feature>
<feature type="transmembrane region" description="Helical" evidence="7">
    <location>
        <begin position="377"/>
        <end position="394"/>
    </location>
</feature>
<keyword evidence="6 7" id="KW-0472">Membrane</keyword>
<dbReference type="GO" id="GO:0022857">
    <property type="term" value="F:transmembrane transporter activity"/>
    <property type="evidence" value="ECO:0007669"/>
    <property type="project" value="InterPro"/>
</dbReference>
<dbReference type="InterPro" id="IPR005829">
    <property type="entry name" value="Sugar_transporter_CS"/>
</dbReference>
<dbReference type="RefSeq" id="WP_137252215.1">
    <property type="nucleotide sequence ID" value="NZ_JBHSPQ010000004.1"/>
</dbReference>
<feature type="transmembrane region" description="Helical" evidence="7">
    <location>
        <begin position="107"/>
        <end position="130"/>
    </location>
</feature>
<dbReference type="Gene3D" id="1.20.1250.20">
    <property type="entry name" value="MFS general substrate transporter like domains"/>
    <property type="match status" value="1"/>
</dbReference>
<feature type="transmembrane region" description="Helical" evidence="7">
    <location>
        <begin position="142"/>
        <end position="166"/>
    </location>
</feature>
<keyword evidence="2" id="KW-0813">Transport</keyword>
<evidence type="ECO:0000256" key="4">
    <source>
        <dbReference type="ARBA" id="ARBA00022692"/>
    </source>
</evidence>
<keyword evidence="10" id="KW-1185">Reference proteome</keyword>
<evidence type="ECO:0000313" key="9">
    <source>
        <dbReference type="EMBL" id="TKK81503.1"/>
    </source>
</evidence>
<organism evidence="9 10">
    <name type="scientific">Kribbella jiaozuonensis</name>
    <dbReference type="NCBI Taxonomy" id="2575441"/>
    <lineage>
        <taxon>Bacteria</taxon>
        <taxon>Bacillati</taxon>
        <taxon>Actinomycetota</taxon>
        <taxon>Actinomycetes</taxon>
        <taxon>Propionibacteriales</taxon>
        <taxon>Kribbellaceae</taxon>
        <taxon>Kribbella</taxon>
    </lineage>
</organism>
<dbReference type="Proteomes" id="UP000305836">
    <property type="component" value="Unassembled WGS sequence"/>
</dbReference>
<dbReference type="GO" id="GO:0005886">
    <property type="term" value="C:plasma membrane"/>
    <property type="evidence" value="ECO:0007669"/>
    <property type="project" value="UniProtKB-SubCell"/>
</dbReference>
<dbReference type="OrthoDB" id="3177957at2"/>
<dbReference type="PROSITE" id="PS00216">
    <property type="entry name" value="SUGAR_TRANSPORT_1"/>
    <property type="match status" value="1"/>
</dbReference>
<dbReference type="EMBL" id="SZPZ01000001">
    <property type="protein sequence ID" value="TKK81503.1"/>
    <property type="molecule type" value="Genomic_DNA"/>
</dbReference>
<dbReference type="InterPro" id="IPR036259">
    <property type="entry name" value="MFS_trans_sf"/>
</dbReference>
<comment type="caution">
    <text evidence="9">The sequence shown here is derived from an EMBL/GenBank/DDBJ whole genome shotgun (WGS) entry which is preliminary data.</text>
</comment>
<evidence type="ECO:0000259" key="8">
    <source>
        <dbReference type="PROSITE" id="PS50850"/>
    </source>
</evidence>
<gene>
    <name evidence="9" type="ORF">FDA38_01205</name>
</gene>
<dbReference type="AlphaFoldDB" id="A0A4V5UZ59"/>
<protein>
    <submittedName>
        <fullName evidence="9">MFS transporter</fullName>
    </submittedName>
</protein>
<evidence type="ECO:0000256" key="5">
    <source>
        <dbReference type="ARBA" id="ARBA00022989"/>
    </source>
</evidence>
<feature type="transmembrane region" description="Helical" evidence="7">
    <location>
        <begin position="83"/>
        <end position="101"/>
    </location>
</feature>
<comment type="subcellular location">
    <subcellularLocation>
        <location evidence="1">Cell membrane</location>
        <topology evidence="1">Multi-pass membrane protein</topology>
    </subcellularLocation>
</comment>
<feature type="transmembrane region" description="Helical" evidence="7">
    <location>
        <begin position="281"/>
        <end position="301"/>
    </location>
</feature>
<feature type="transmembrane region" description="Helical" evidence="7">
    <location>
        <begin position="51"/>
        <end position="71"/>
    </location>
</feature>
<feature type="domain" description="Major facilitator superfamily (MFS) profile" evidence="8">
    <location>
        <begin position="1"/>
        <end position="397"/>
    </location>
</feature>
<accession>A0A4V5UZ59</accession>
<dbReference type="InterPro" id="IPR050171">
    <property type="entry name" value="MFS_Transporters"/>
</dbReference>
<reference evidence="9 10" key="1">
    <citation type="submission" date="2019-04" db="EMBL/GenBank/DDBJ databases">
        <title>Kribbella sp. NEAU-THZ 27 nov., a novel actinomycete isolated from soil.</title>
        <authorList>
            <person name="Duan L."/>
        </authorList>
    </citation>
    <scope>NUCLEOTIDE SEQUENCE [LARGE SCALE GENOMIC DNA]</scope>
    <source>
        <strain evidence="10">NEAU-THZ27</strain>
    </source>
</reference>